<dbReference type="RefSeq" id="WP_055161251.1">
    <property type="nucleotide sequence ID" value="NZ_CZAU01000027.1"/>
</dbReference>
<dbReference type="Proteomes" id="UP000095564">
    <property type="component" value="Unassembled WGS sequence"/>
</dbReference>
<dbReference type="EMBL" id="CZAU01000027">
    <property type="protein sequence ID" value="CUP90604.1"/>
    <property type="molecule type" value="Genomic_DNA"/>
</dbReference>
<evidence type="ECO:0000313" key="2">
    <source>
        <dbReference type="Proteomes" id="UP000095564"/>
    </source>
</evidence>
<proteinExistence type="predicted"/>
<sequence length="198" mass="23067">MSKKNMIKGILFLAIACMIFVAGQRKSNNIIQQNLKSNLIRFHVRANSNSRMDQTYKLKVRDAVIDQISPELSEAKTKEEAFKILKMQKNRIKNTAQEILKKEGVKQKVNVHFVQEKFPEKNYGQYTFPEGIYDAVRIDLGAAKGHNWWCVMFPDLCVTKDDKVRINNTARKKMEKLLGKKTIRKITKDKYLGWLFKV</sequence>
<protein>
    <submittedName>
        <fullName evidence="1">Stage II sporulation protein R</fullName>
    </submittedName>
</protein>
<evidence type="ECO:0000313" key="1">
    <source>
        <dbReference type="EMBL" id="CUP90604.1"/>
    </source>
</evidence>
<accession>A0A174RY67</accession>
<reference evidence="1 2" key="1">
    <citation type="submission" date="2015-09" db="EMBL/GenBank/DDBJ databases">
        <authorList>
            <consortium name="Pathogen Informatics"/>
        </authorList>
    </citation>
    <scope>NUCLEOTIDE SEQUENCE [LARGE SCALE GENOMIC DNA]</scope>
    <source>
        <strain evidence="1 2">2789STDY5834908</strain>
    </source>
</reference>
<gene>
    <name evidence="1" type="ORF">ERS852520_02507</name>
</gene>
<dbReference type="Pfam" id="PF09551">
    <property type="entry name" value="Spore_II_R"/>
    <property type="match status" value="1"/>
</dbReference>
<dbReference type="NCBIfam" id="TIGR02837">
    <property type="entry name" value="spore_II_R"/>
    <property type="match status" value="1"/>
</dbReference>
<dbReference type="AlphaFoldDB" id="A0A174RY67"/>
<dbReference type="InterPro" id="IPR014202">
    <property type="entry name" value="Spore_II_R"/>
</dbReference>
<dbReference type="OrthoDB" id="9793324at2"/>
<name>A0A174RY67_ANAHA</name>
<organism evidence="1 2">
    <name type="scientific">Anaerostipes hadrus</name>
    <dbReference type="NCBI Taxonomy" id="649756"/>
    <lineage>
        <taxon>Bacteria</taxon>
        <taxon>Bacillati</taxon>
        <taxon>Bacillota</taxon>
        <taxon>Clostridia</taxon>
        <taxon>Lachnospirales</taxon>
        <taxon>Lachnospiraceae</taxon>
        <taxon>Anaerostipes</taxon>
    </lineage>
</organism>